<evidence type="ECO:0000313" key="3">
    <source>
        <dbReference type="Proteomes" id="UP000788419"/>
    </source>
</evidence>
<proteinExistence type="predicted"/>
<protein>
    <recommendedName>
        <fullName evidence="4">Lipoprotein</fullName>
    </recommendedName>
</protein>
<feature type="region of interest" description="Disordered" evidence="1">
    <location>
        <begin position="7"/>
        <end position="66"/>
    </location>
</feature>
<evidence type="ECO:0000313" key="2">
    <source>
        <dbReference type="EMBL" id="KAF1695167.1"/>
    </source>
</evidence>
<organism evidence="2 3">
    <name type="scientific">Pseudoxanthomonas daejeonensis</name>
    <dbReference type="NCBI Taxonomy" id="266062"/>
    <lineage>
        <taxon>Bacteria</taxon>
        <taxon>Pseudomonadati</taxon>
        <taxon>Pseudomonadota</taxon>
        <taxon>Gammaproteobacteria</taxon>
        <taxon>Lysobacterales</taxon>
        <taxon>Lysobacteraceae</taxon>
        <taxon>Pseudoxanthomonas</taxon>
    </lineage>
</organism>
<feature type="compositionally biased region" description="Basic and acidic residues" evidence="1">
    <location>
        <begin position="40"/>
        <end position="54"/>
    </location>
</feature>
<feature type="compositionally biased region" description="Pro residues" evidence="1">
    <location>
        <begin position="13"/>
        <end position="23"/>
    </location>
</feature>
<name>A0ABQ6Z8S7_9GAMM</name>
<reference evidence="2 3" key="1">
    <citation type="submission" date="2017-10" db="EMBL/GenBank/DDBJ databases">
        <title>Whole genome sequencing of members of genus Pseudoxanthomonas.</title>
        <authorList>
            <person name="Kumar S."/>
            <person name="Bansal K."/>
            <person name="Kaur A."/>
            <person name="Patil P."/>
            <person name="Sharma S."/>
            <person name="Patil P.B."/>
        </authorList>
    </citation>
    <scope>NUCLEOTIDE SEQUENCE [LARGE SCALE GENOMIC DNA]</scope>
    <source>
        <strain evidence="2 3">DSM 17801</strain>
    </source>
</reference>
<dbReference type="EMBL" id="PDWN01000006">
    <property type="protein sequence ID" value="KAF1695167.1"/>
    <property type="molecule type" value="Genomic_DNA"/>
</dbReference>
<gene>
    <name evidence="2" type="ORF">CSC65_07740</name>
</gene>
<evidence type="ECO:0000256" key="1">
    <source>
        <dbReference type="SAM" id="MobiDB-lite"/>
    </source>
</evidence>
<keyword evidence="3" id="KW-1185">Reference proteome</keyword>
<comment type="caution">
    <text evidence="2">The sequence shown here is derived from an EMBL/GenBank/DDBJ whole genome shotgun (WGS) entry which is preliminary data.</text>
</comment>
<evidence type="ECO:0008006" key="4">
    <source>
        <dbReference type="Google" id="ProtNLM"/>
    </source>
</evidence>
<dbReference type="Proteomes" id="UP000788419">
    <property type="component" value="Unassembled WGS sequence"/>
</dbReference>
<sequence length="66" mass="7076">MLCLAAVAACRPESPPTEQPPEPQAQAHTELRDAIQAPQDKARAVEKNVQEAADRQQAQIDEAEGG</sequence>
<accession>A0ABQ6Z8S7</accession>